<organism evidence="1 2">
    <name type="scientific">Suillus luteus UH-Slu-Lm8-n1</name>
    <dbReference type="NCBI Taxonomy" id="930992"/>
    <lineage>
        <taxon>Eukaryota</taxon>
        <taxon>Fungi</taxon>
        <taxon>Dikarya</taxon>
        <taxon>Basidiomycota</taxon>
        <taxon>Agaricomycotina</taxon>
        <taxon>Agaricomycetes</taxon>
        <taxon>Agaricomycetidae</taxon>
        <taxon>Boletales</taxon>
        <taxon>Suillineae</taxon>
        <taxon>Suillaceae</taxon>
        <taxon>Suillus</taxon>
    </lineage>
</organism>
<dbReference type="EMBL" id="KN835176">
    <property type="protein sequence ID" value="KIK45228.1"/>
    <property type="molecule type" value="Genomic_DNA"/>
</dbReference>
<reference evidence="1 2" key="1">
    <citation type="submission" date="2014-04" db="EMBL/GenBank/DDBJ databases">
        <authorList>
            <consortium name="DOE Joint Genome Institute"/>
            <person name="Kuo A."/>
            <person name="Ruytinx J."/>
            <person name="Rineau F."/>
            <person name="Colpaert J."/>
            <person name="Kohler A."/>
            <person name="Nagy L.G."/>
            <person name="Floudas D."/>
            <person name="Copeland A."/>
            <person name="Barry K.W."/>
            <person name="Cichocki N."/>
            <person name="Veneault-Fourrey C."/>
            <person name="LaButti K."/>
            <person name="Lindquist E.A."/>
            <person name="Lipzen A."/>
            <person name="Lundell T."/>
            <person name="Morin E."/>
            <person name="Murat C."/>
            <person name="Sun H."/>
            <person name="Tunlid A."/>
            <person name="Henrissat B."/>
            <person name="Grigoriev I.V."/>
            <person name="Hibbett D.S."/>
            <person name="Martin F."/>
            <person name="Nordberg H.P."/>
            <person name="Cantor M.N."/>
            <person name="Hua S.X."/>
        </authorList>
    </citation>
    <scope>NUCLEOTIDE SEQUENCE [LARGE SCALE GENOMIC DNA]</scope>
    <source>
        <strain evidence="1 2">UH-Slu-Lm8-n1</strain>
    </source>
</reference>
<evidence type="ECO:0000313" key="2">
    <source>
        <dbReference type="Proteomes" id="UP000054485"/>
    </source>
</evidence>
<evidence type="ECO:0000313" key="1">
    <source>
        <dbReference type="EMBL" id="KIK45228.1"/>
    </source>
</evidence>
<proteinExistence type="predicted"/>
<sequence>MITTTSYFSATRSPQRLRVVHVRPRVSLSNTHSLDSPLIFQHKCRYTLSVSSVLSYIPE</sequence>
<dbReference type="AlphaFoldDB" id="A0A0D0BQ35"/>
<accession>A0A0D0BQ35</accession>
<gene>
    <name evidence="1" type="ORF">CY34DRAFT_801847</name>
</gene>
<name>A0A0D0BQ35_9AGAM</name>
<reference evidence="2" key="2">
    <citation type="submission" date="2015-01" db="EMBL/GenBank/DDBJ databases">
        <title>Evolutionary Origins and Diversification of the Mycorrhizal Mutualists.</title>
        <authorList>
            <consortium name="DOE Joint Genome Institute"/>
            <consortium name="Mycorrhizal Genomics Consortium"/>
            <person name="Kohler A."/>
            <person name="Kuo A."/>
            <person name="Nagy L.G."/>
            <person name="Floudas D."/>
            <person name="Copeland A."/>
            <person name="Barry K.W."/>
            <person name="Cichocki N."/>
            <person name="Veneault-Fourrey C."/>
            <person name="LaButti K."/>
            <person name="Lindquist E.A."/>
            <person name="Lipzen A."/>
            <person name="Lundell T."/>
            <person name="Morin E."/>
            <person name="Murat C."/>
            <person name="Riley R."/>
            <person name="Ohm R."/>
            <person name="Sun H."/>
            <person name="Tunlid A."/>
            <person name="Henrissat B."/>
            <person name="Grigoriev I.V."/>
            <person name="Hibbett D.S."/>
            <person name="Martin F."/>
        </authorList>
    </citation>
    <scope>NUCLEOTIDE SEQUENCE [LARGE SCALE GENOMIC DNA]</scope>
    <source>
        <strain evidence="2">UH-Slu-Lm8-n1</strain>
    </source>
</reference>
<dbReference type="Proteomes" id="UP000054485">
    <property type="component" value="Unassembled WGS sequence"/>
</dbReference>
<protein>
    <submittedName>
        <fullName evidence="1">Uncharacterized protein</fullName>
    </submittedName>
</protein>
<dbReference type="InParanoid" id="A0A0D0BQ35"/>
<dbReference type="HOGENOM" id="CLU_2962450_0_0_1"/>
<keyword evidence="2" id="KW-1185">Reference proteome</keyword>